<dbReference type="RefSeq" id="WP_184595743.1">
    <property type="nucleotide sequence ID" value="NZ_JACHLI010000032.1"/>
</dbReference>
<comment type="caution">
    <text evidence="1">The sequence shown here is derived from an EMBL/GenBank/DDBJ whole genome shotgun (WGS) entry which is preliminary data.</text>
</comment>
<proteinExistence type="predicted"/>
<evidence type="ECO:0000313" key="1">
    <source>
        <dbReference type="EMBL" id="MBB4866842.1"/>
    </source>
</evidence>
<dbReference type="Proteomes" id="UP000566995">
    <property type="component" value="Unassembled WGS sequence"/>
</dbReference>
<protein>
    <submittedName>
        <fullName evidence="1">Uncharacterized protein</fullName>
    </submittedName>
</protein>
<evidence type="ECO:0000313" key="2">
    <source>
        <dbReference type="Proteomes" id="UP000566995"/>
    </source>
</evidence>
<sequence>MTEKDDFGTCAPDVAQFFIEHLVKQASYAAMHTAWYKNLWSASNWQVVKVSIDEMKFQTWPVPNQDDCEESVLTAFGTVTAYGETKRFSWPLRKGLLVEHGILNPLEIMN</sequence>
<accession>A0A7W7P523</accession>
<dbReference type="EMBL" id="JACHLI010000032">
    <property type="protein sequence ID" value="MBB4866842.1"/>
    <property type="molecule type" value="Genomic_DNA"/>
</dbReference>
<reference evidence="1 2" key="1">
    <citation type="submission" date="2020-08" db="EMBL/GenBank/DDBJ databases">
        <title>Functional genomics of gut bacteria from endangered species of beetles.</title>
        <authorList>
            <person name="Carlos-Shanley C."/>
        </authorList>
    </citation>
    <scope>NUCLEOTIDE SEQUENCE [LARGE SCALE GENOMIC DNA]</scope>
    <source>
        <strain evidence="1 2">S00179</strain>
    </source>
</reference>
<dbReference type="AlphaFoldDB" id="A0A7W7P523"/>
<organism evidence="1 2">
    <name type="scientific">Pseudomonas nitroreducens</name>
    <dbReference type="NCBI Taxonomy" id="46680"/>
    <lineage>
        <taxon>Bacteria</taxon>
        <taxon>Pseudomonadati</taxon>
        <taxon>Pseudomonadota</taxon>
        <taxon>Gammaproteobacteria</taxon>
        <taxon>Pseudomonadales</taxon>
        <taxon>Pseudomonadaceae</taxon>
        <taxon>Pseudomonas</taxon>
    </lineage>
</organism>
<name>A0A7W7P523_PSENT</name>
<gene>
    <name evidence="1" type="ORF">HNP46_005749</name>
</gene>